<keyword evidence="5" id="KW-1185">Reference proteome</keyword>
<dbReference type="SUPFAM" id="SSF47729">
    <property type="entry name" value="IHF-like DNA-binding proteins"/>
    <property type="match status" value="1"/>
</dbReference>
<dbReference type="AlphaFoldDB" id="U2DY49"/>
<proteinExistence type="inferred from homology"/>
<organism evidence="4 5">
    <name type="scientific">Haloplasma contractile SSD-17B</name>
    <dbReference type="NCBI Taxonomy" id="1033810"/>
    <lineage>
        <taxon>Bacteria</taxon>
        <taxon>Bacillati</taxon>
        <taxon>Mycoplasmatota</taxon>
        <taxon>Mollicutes</taxon>
        <taxon>Haloplasmatales</taxon>
        <taxon>Haloplasmataceae</taxon>
        <taxon>Haloplasma</taxon>
    </lineage>
</organism>
<dbReference type="PANTHER" id="PTHR33175:SF3">
    <property type="entry name" value="DNA-BINDING PROTEIN HU-BETA"/>
    <property type="match status" value="1"/>
</dbReference>
<gene>
    <name evidence="4" type="primary">hupB</name>
    <name evidence="4" type="ORF">HLPCO_000806</name>
</gene>
<comment type="caution">
    <text evidence="4">The sequence shown here is derived from an EMBL/GenBank/DDBJ whole genome shotgun (WGS) entry which is preliminary data.</text>
</comment>
<reference evidence="4 5" key="1">
    <citation type="journal article" date="2011" name="J. Bacteriol.">
        <title>Genome sequence of Haloplasma contractile, an unusual contractile bacterium from a deep-sea anoxic brine lake.</title>
        <authorList>
            <person name="Antunes A."/>
            <person name="Alam I."/>
            <person name="El Dorry H."/>
            <person name="Siam R."/>
            <person name="Robertson A."/>
            <person name="Bajic V.B."/>
            <person name="Stingl U."/>
        </authorList>
    </citation>
    <scope>NUCLEOTIDE SEQUENCE [LARGE SCALE GENOMIC DNA]</scope>
    <source>
        <strain evidence="4 5">SSD-17B</strain>
    </source>
</reference>
<evidence type="ECO:0000256" key="2">
    <source>
        <dbReference type="ARBA" id="ARBA00023125"/>
    </source>
</evidence>
<keyword evidence="4" id="KW-0456">Lyase</keyword>
<dbReference type="InParanoid" id="U2DY49"/>
<keyword evidence="2 4" id="KW-0238">DNA-binding</keyword>
<dbReference type="Pfam" id="PF00216">
    <property type="entry name" value="Bac_DNA_binding"/>
    <property type="match status" value="1"/>
</dbReference>
<dbReference type="Gene3D" id="4.10.520.10">
    <property type="entry name" value="IHF-like DNA-binding proteins"/>
    <property type="match status" value="1"/>
</dbReference>
<name>U2DY49_9MOLU</name>
<evidence type="ECO:0000256" key="1">
    <source>
        <dbReference type="ARBA" id="ARBA00023067"/>
    </source>
</evidence>
<dbReference type="STRING" id="1033810.HLPCO_000806"/>
<dbReference type="GO" id="GO:0030527">
    <property type="term" value="F:structural constituent of chromatin"/>
    <property type="evidence" value="ECO:0007669"/>
    <property type="project" value="InterPro"/>
</dbReference>
<protein>
    <submittedName>
        <fullName evidence="4">DNA-binding protein HU</fullName>
        <ecNumber evidence="4">4.2.1.-</ecNumber>
    </submittedName>
</protein>
<dbReference type="RefSeq" id="WP_008826803.1">
    <property type="nucleotide sequence ID" value="NZ_AFNU02000002.1"/>
</dbReference>
<dbReference type="EC" id="4.2.1.-" evidence="4"/>
<sequence length="94" mass="10019">MNKTELVNAMLEKMPEGTTKKTAEAALNAFVDTVTETLASKEEIALTGFGSFKVSERKARTGRNPQTGETMQIAASTVPGFKAGKKLKDAVNGK</sequence>
<comment type="similarity">
    <text evidence="3">Belongs to the bacterial histone-like protein family.</text>
</comment>
<dbReference type="InterPro" id="IPR020816">
    <property type="entry name" value="Histone-like_DNA-bd_CS"/>
</dbReference>
<dbReference type="GO" id="GO:0003677">
    <property type="term" value="F:DNA binding"/>
    <property type="evidence" value="ECO:0007669"/>
    <property type="project" value="UniProtKB-KW"/>
</dbReference>
<reference evidence="4 5" key="2">
    <citation type="journal article" date="2013" name="PLoS ONE">
        <title>INDIGO - INtegrated Data Warehouse of MIcrobial GenOmes with Examples from the Red Sea Extremophiles.</title>
        <authorList>
            <person name="Alam I."/>
            <person name="Antunes A."/>
            <person name="Kamau A.A."/>
            <person name="Ba Alawi W."/>
            <person name="Kalkatawi M."/>
            <person name="Stingl U."/>
            <person name="Bajic V.B."/>
        </authorList>
    </citation>
    <scope>NUCLEOTIDE SEQUENCE [LARGE SCALE GENOMIC DNA]</scope>
    <source>
        <strain evidence="4 5">SSD-17B</strain>
    </source>
</reference>
<dbReference type="EMBL" id="AFNU02000002">
    <property type="protein sequence ID" value="ERJ13187.1"/>
    <property type="molecule type" value="Genomic_DNA"/>
</dbReference>
<dbReference type="SMART" id="SM00411">
    <property type="entry name" value="BHL"/>
    <property type="match status" value="1"/>
</dbReference>
<dbReference type="GO" id="GO:0016829">
    <property type="term" value="F:lyase activity"/>
    <property type="evidence" value="ECO:0007669"/>
    <property type="project" value="UniProtKB-KW"/>
</dbReference>
<keyword evidence="1" id="KW-0226">DNA condensation</keyword>
<dbReference type="eggNOG" id="COG0776">
    <property type="taxonomic scope" value="Bacteria"/>
</dbReference>
<accession>U2DY49</accession>
<dbReference type="GO" id="GO:0030261">
    <property type="term" value="P:chromosome condensation"/>
    <property type="evidence" value="ECO:0007669"/>
    <property type="project" value="UniProtKB-KW"/>
</dbReference>
<dbReference type="Proteomes" id="UP000005707">
    <property type="component" value="Unassembled WGS sequence"/>
</dbReference>
<dbReference type="InterPro" id="IPR010992">
    <property type="entry name" value="IHF-like_DNA-bd_dom_sf"/>
</dbReference>
<dbReference type="InterPro" id="IPR000119">
    <property type="entry name" value="Hist_DNA-bd"/>
</dbReference>
<dbReference type="FunCoup" id="U2DY49">
    <property type="interactions" value="359"/>
</dbReference>
<evidence type="ECO:0000256" key="3">
    <source>
        <dbReference type="RuleBase" id="RU003939"/>
    </source>
</evidence>
<dbReference type="CDD" id="cd13831">
    <property type="entry name" value="HU"/>
    <property type="match status" value="1"/>
</dbReference>
<dbReference type="PRINTS" id="PR01727">
    <property type="entry name" value="DNABINDINGHU"/>
</dbReference>
<evidence type="ECO:0000313" key="5">
    <source>
        <dbReference type="Proteomes" id="UP000005707"/>
    </source>
</evidence>
<dbReference type="PROSITE" id="PS00045">
    <property type="entry name" value="HISTONE_LIKE"/>
    <property type="match status" value="1"/>
</dbReference>
<evidence type="ECO:0000313" key="4">
    <source>
        <dbReference type="EMBL" id="ERJ13187.1"/>
    </source>
</evidence>
<dbReference type="PANTHER" id="PTHR33175">
    <property type="entry name" value="DNA-BINDING PROTEIN HU"/>
    <property type="match status" value="1"/>
</dbReference>
<dbReference type="OrthoDB" id="9799835at2"/>
<dbReference type="GO" id="GO:0005829">
    <property type="term" value="C:cytosol"/>
    <property type="evidence" value="ECO:0007669"/>
    <property type="project" value="TreeGrafter"/>
</dbReference>